<sequence>MGIKIKNNPNTNVGGFAWGLIVGILVGVTIIKSFL</sequence>
<keyword evidence="1" id="KW-0812">Transmembrane</keyword>
<accession>A0A4U9RDS3</accession>
<keyword evidence="1" id="KW-0472">Membrane</keyword>
<proteinExistence type="predicted"/>
<evidence type="ECO:0000313" key="3">
    <source>
        <dbReference type="Proteomes" id="UP000308489"/>
    </source>
</evidence>
<dbReference type="EMBL" id="LR590481">
    <property type="protein sequence ID" value="VTQ89799.1"/>
    <property type="molecule type" value="Genomic_DNA"/>
</dbReference>
<dbReference type="Proteomes" id="UP000308489">
    <property type="component" value="Chromosome 1"/>
</dbReference>
<gene>
    <name evidence="2" type="ORF">NCTC503_01477</name>
</gene>
<keyword evidence="3" id="KW-1185">Reference proteome</keyword>
<dbReference type="AlphaFoldDB" id="A0A4U9RDS3"/>
<evidence type="ECO:0000313" key="2">
    <source>
        <dbReference type="EMBL" id="VTQ89799.1"/>
    </source>
</evidence>
<name>A0A4U9RDS3_HATHI</name>
<feature type="transmembrane region" description="Helical" evidence="1">
    <location>
        <begin position="16"/>
        <end position="34"/>
    </location>
</feature>
<dbReference type="KEGG" id="hhw:NCTC503_01477"/>
<evidence type="ECO:0000256" key="1">
    <source>
        <dbReference type="SAM" id="Phobius"/>
    </source>
</evidence>
<reference evidence="2 3" key="1">
    <citation type="submission" date="2019-05" db="EMBL/GenBank/DDBJ databases">
        <authorList>
            <consortium name="Pathogen Informatics"/>
        </authorList>
    </citation>
    <scope>NUCLEOTIDE SEQUENCE [LARGE SCALE GENOMIC DNA]</scope>
    <source>
        <strain evidence="2 3">NCTC503</strain>
    </source>
</reference>
<keyword evidence="1" id="KW-1133">Transmembrane helix</keyword>
<protein>
    <submittedName>
        <fullName evidence="2">Uncharacterized protein</fullName>
    </submittedName>
</protein>
<organism evidence="2 3">
    <name type="scientific">Hathewaya histolytica</name>
    <name type="common">Clostridium histolyticum</name>
    <dbReference type="NCBI Taxonomy" id="1498"/>
    <lineage>
        <taxon>Bacteria</taxon>
        <taxon>Bacillati</taxon>
        <taxon>Bacillota</taxon>
        <taxon>Clostridia</taxon>
        <taxon>Eubacteriales</taxon>
        <taxon>Clostridiaceae</taxon>
        <taxon>Hathewaya</taxon>
    </lineage>
</organism>